<dbReference type="InterPro" id="IPR028082">
    <property type="entry name" value="Peripla_BP_I"/>
</dbReference>
<reference evidence="5 6" key="1">
    <citation type="submission" date="2021-01" db="EMBL/GenBank/DDBJ databases">
        <title>Belnapia mucosa sp. nov. and Belnapia arida sp. nov., isolated from the Tabernas Desert (Almeria, Spain).</title>
        <authorList>
            <person name="Molina-Menor E."/>
            <person name="Vidal-Verdu A."/>
            <person name="Calonge A."/>
            <person name="Satari L."/>
            <person name="Pereto Magraner J."/>
            <person name="Porcar Miralles M."/>
        </authorList>
    </citation>
    <scope>NUCLEOTIDE SEQUENCE [LARGE SCALE GENOMIC DNA]</scope>
    <source>
        <strain evidence="5 6">T6</strain>
    </source>
</reference>
<evidence type="ECO:0000256" key="2">
    <source>
        <dbReference type="ARBA" id="ARBA00023125"/>
    </source>
</evidence>
<dbReference type="PANTHER" id="PTHR30146">
    <property type="entry name" value="LACI-RELATED TRANSCRIPTIONAL REPRESSOR"/>
    <property type="match status" value="1"/>
</dbReference>
<name>A0ABS1VCV3_9PROT</name>
<dbReference type="PRINTS" id="PR00036">
    <property type="entry name" value="HTHLACI"/>
</dbReference>
<sequence length="343" mass="36898">MTRQRAVTIKDVAREAGVGLGTVSRVINRHPQVAEALRTKVEEAIRGLGYAPNIAAQSLRGRKTRSFACVFRDLTVPVLAAFVDAMQRELGSEEYAIFVASSYHDLAHERALLANFAARRVDGLVIASSSESDQRLLRLLSRAPMPVVLLDRAAPEGLDVVRADHASGTQQAIGHLLRLGHRRIAMISGEPSVGATRERLRGFSDAHAALGLQPDPELLRFGSFATQFGFDQAEALLAAPRPPSAFFVAGAALLPGVLRALRTRGLRVPDHVSVVAGADSELAEFHQPPISVVRWDHGALGTAAARFLLRRLQTPGLPPQEHVTPTEFLPCASLAPPVDQVSS</sequence>
<gene>
    <name evidence="5" type="ORF">JMJ55_29810</name>
</gene>
<dbReference type="CDD" id="cd01392">
    <property type="entry name" value="HTH_LacI"/>
    <property type="match status" value="1"/>
</dbReference>
<dbReference type="RefSeq" id="WP_202829241.1">
    <property type="nucleotide sequence ID" value="NZ_JAEUXJ010000046.1"/>
</dbReference>
<protein>
    <submittedName>
        <fullName evidence="5">Substrate-binding domain-containing protein</fullName>
    </submittedName>
</protein>
<keyword evidence="3" id="KW-0804">Transcription</keyword>
<evidence type="ECO:0000313" key="6">
    <source>
        <dbReference type="Proteomes" id="UP000606490"/>
    </source>
</evidence>
<evidence type="ECO:0000259" key="4">
    <source>
        <dbReference type="PROSITE" id="PS50932"/>
    </source>
</evidence>
<dbReference type="Gene3D" id="3.40.50.2300">
    <property type="match status" value="2"/>
</dbReference>
<dbReference type="InterPro" id="IPR046335">
    <property type="entry name" value="LacI/GalR-like_sensor"/>
</dbReference>
<proteinExistence type="predicted"/>
<dbReference type="PANTHER" id="PTHR30146:SF138">
    <property type="entry name" value="TRANSCRIPTIONAL REGULATORY PROTEIN"/>
    <property type="match status" value="1"/>
</dbReference>
<evidence type="ECO:0000313" key="5">
    <source>
        <dbReference type="EMBL" id="MBL6459509.1"/>
    </source>
</evidence>
<dbReference type="SUPFAM" id="SSF47413">
    <property type="entry name" value="lambda repressor-like DNA-binding domains"/>
    <property type="match status" value="1"/>
</dbReference>
<comment type="caution">
    <text evidence="5">The sequence shown here is derived from an EMBL/GenBank/DDBJ whole genome shotgun (WGS) entry which is preliminary data.</text>
</comment>
<keyword evidence="2" id="KW-0238">DNA-binding</keyword>
<dbReference type="PROSITE" id="PS50932">
    <property type="entry name" value="HTH_LACI_2"/>
    <property type="match status" value="1"/>
</dbReference>
<evidence type="ECO:0000256" key="1">
    <source>
        <dbReference type="ARBA" id="ARBA00023015"/>
    </source>
</evidence>
<accession>A0ABS1VCV3</accession>
<keyword evidence="1" id="KW-0805">Transcription regulation</keyword>
<dbReference type="CDD" id="cd06281">
    <property type="entry name" value="PBP1_LacI-like"/>
    <property type="match status" value="1"/>
</dbReference>
<dbReference type="SMART" id="SM00354">
    <property type="entry name" value="HTH_LACI"/>
    <property type="match status" value="1"/>
</dbReference>
<organism evidence="5 6">
    <name type="scientific">Belnapia mucosa</name>
    <dbReference type="NCBI Taxonomy" id="2804532"/>
    <lineage>
        <taxon>Bacteria</taxon>
        <taxon>Pseudomonadati</taxon>
        <taxon>Pseudomonadota</taxon>
        <taxon>Alphaproteobacteria</taxon>
        <taxon>Acetobacterales</taxon>
        <taxon>Roseomonadaceae</taxon>
        <taxon>Belnapia</taxon>
    </lineage>
</organism>
<dbReference type="Proteomes" id="UP000606490">
    <property type="component" value="Unassembled WGS sequence"/>
</dbReference>
<keyword evidence="6" id="KW-1185">Reference proteome</keyword>
<dbReference type="PROSITE" id="PS00356">
    <property type="entry name" value="HTH_LACI_1"/>
    <property type="match status" value="1"/>
</dbReference>
<dbReference type="Gene3D" id="1.10.260.40">
    <property type="entry name" value="lambda repressor-like DNA-binding domains"/>
    <property type="match status" value="1"/>
</dbReference>
<dbReference type="Pfam" id="PF13377">
    <property type="entry name" value="Peripla_BP_3"/>
    <property type="match status" value="1"/>
</dbReference>
<dbReference type="InterPro" id="IPR000843">
    <property type="entry name" value="HTH_LacI"/>
</dbReference>
<dbReference type="Pfam" id="PF00356">
    <property type="entry name" value="LacI"/>
    <property type="match status" value="1"/>
</dbReference>
<dbReference type="SUPFAM" id="SSF53822">
    <property type="entry name" value="Periplasmic binding protein-like I"/>
    <property type="match status" value="1"/>
</dbReference>
<evidence type="ECO:0000256" key="3">
    <source>
        <dbReference type="ARBA" id="ARBA00023163"/>
    </source>
</evidence>
<feature type="domain" description="HTH lacI-type" evidence="4">
    <location>
        <begin position="7"/>
        <end position="61"/>
    </location>
</feature>
<dbReference type="EMBL" id="JAEUXJ010000046">
    <property type="protein sequence ID" value="MBL6459509.1"/>
    <property type="molecule type" value="Genomic_DNA"/>
</dbReference>
<dbReference type="InterPro" id="IPR010982">
    <property type="entry name" value="Lambda_DNA-bd_dom_sf"/>
</dbReference>